<comment type="caution">
    <text evidence="6">The sequence shown here is derived from an EMBL/GenBank/DDBJ whole genome shotgun (WGS) entry which is preliminary data.</text>
</comment>
<dbReference type="PROSITE" id="PS00867">
    <property type="entry name" value="CPSASE_2"/>
    <property type="match status" value="1"/>
</dbReference>
<name>A0ABV2MSG8_9HYPH</name>
<dbReference type="SUPFAM" id="SSF56059">
    <property type="entry name" value="Glutathione synthetase ATP-binding domain-like"/>
    <property type="match status" value="1"/>
</dbReference>
<evidence type="ECO:0000256" key="1">
    <source>
        <dbReference type="ARBA" id="ARBA00022598"/>
    </source>
</evidence>
<evidence type="ECO:0000256" key="4">
    <source>
        <dbReference type="PROSITE-ProRule" id="PRU00409"/>
    </source>
</evidence>
<evidence type="ECO:0000256" key="3">
    <source>
        <dbReference type="ARBA" id="ARBA00022840"/>
    </source>
</evidence>
<dbReference type="PROSITE" id="PS50975">
    <property type="entry name" value="ATP_GRASP"/>
    <property type="match status" value="1"/>
</dbReference>
<keyword evidence="1" id="KW-0436">Ligase</keyword>
<dbReference type="GeneID" id="91152361"/>
<keyword evidence="7" id="KW-1185">Reference proteome</keyword>
<dbReference type="Gene3D" id="3.30.470.20">
    <property type="entry name" value="ATP-grasp fold, B domain"/>
    <property type="match status" value="1"/>
</dbReference>
<sequence>MAKKALILLEGASNGPYYLEVAQRLNLHPITLSTDPTQYDYLVAKEADVIRVDTGDLETLIRECVRLRALYDIAGITSAQEAVYATVGKLCRSFDLPGPNPVAVENCCDKFAQRQALAEGGLPVPAYRVAVNAAEVESAAAEIGLPVIVKPAVGIGSSGVRLCRDVDELVEHTARLMVGTDICRSTPRILVEEYAKGAHYSVELMGNEVIGIGAADFGRPPHFVCREYIYPAELTENDRTRIVDVARHCLRALDLGWGPTNIDLRWTERGPVVIEVNPRLAGMPNSRLVHLAYDIDLVAEHIKLVIGDKLDLRERNLGIAAARILVADRDGVLDAVEGDSRAAAIKGVVEAKFFVQPKITVIRKGDNRDKIGHVIAVSPTLAQARAILQCAVELMDWSITPSPNGAFPNL</sequence>
<dbReference type="InterPro" id="IPR040570">
    <property type="entry name" value="LAL_C2"/>
</dbReference>
<dbReference type="Pfam" id="PF13535">
    <property type="entry name" value="ATP-grasp_4"/>
    <property type="match status" value="1"/>
</dbReference>
<keyword evidence="2 4" id="KW-0547">Nucleotide-binding</keyword>
<evidence type="ECO:0000256" key="2">
    <source>
        <dbReference type="ARBA" id="ARBA00022741"/>
    </source>
</evidence>
<dbReference type="Proteomes" id="UP001549077">
    <property type="component" value="Unassembled WGS sequence"/>
</dbReference>
<dbReference type="Gene3D" id="3.40.50.20">
    <property type="match status" value="1"/>
</dbReference>
<dbReference type="InterPro" id="IPR052032">
    <property type="entry name" value="ATP-dep_AA_Ligase"/>
</dbReference>
<feature type="domain" description="ATP-grasp" evidence="5">
    <location>
        <begin position="114"/>
        <end position="306"/>
    </location>
</feature>
<dbReference type="InterPro" id="IPR013815">
    <property type="entry name" value="ATP_grasp_subdomain_1"/>
</dbReference>
<evidence type="ECO:0000259" key="5">
    <source>
        <dbReference type="PROSITE" id="PS50975"/>
    </source>
</evidence>
<reference evidence="6 7" key="1">
    <citation type="submission" date="2024-06" db="EMBL/GenBank/DDBJ databases">
        <title>Genomic Encyclopedia of Type Strains, Phase IV (KMG-IV): sequencing the most valuable type-strain genomes for metagenomic binning, comparative biology and taxonomic classification.</title>
        <authorList>
            <person name="Goeker M."/>
        </authorList>
    </citation>
    <scope>NUCLEOTIDE SEQUENCE [LARGE SCALE GENOMIC DNA]</scope>
    <source>
        <strain evidence="6 7">DSM 29288</strain>
    </source>
</reference>
<dbReference type="InterPro" id="IPR011761">
    <property type="entry name" value="ATP-grasp"/>
</dbReference>
<gene>
    <name evidence="6" type="ORF">ABID08_006801</name>
</gene>
<protein>
    <submittedName>
        <fullName evidence="6">Biotin carboxylase</fullName>
    </submittedName>
</protein>
<organism evidence="6 7">
    <name type="scientific">Rhizobium binae</name>
    <dbReference type="NCBI Taxonomy" id="1138190"/>
    <lineage>
        <taxon>Bacteria</taxon>
        <taxon>Pseudomonadati</taxon>
        <taxon>Pseudomonadota</taxon>
        <taxon>Alphaproteobacteria</taxon>
        <taxon>Hyphomicrobiales</taxon>
        <taxon>Rhizobiaceae</taxon>
        <taxon>Rhizobium/Agrobacterium group</taxon>
        <taxon>Rhizobium</taxon>
    </lineage>
</organism>
<keyword evidence="3 4" id="KW-0067">ATP-binding</keyword>
<accession>A0ABV2MSG8</accession>
<dbReference type="PANTHER" id="PTHR43585:SF2">
    <property type="entry name" value="ATP-GRASP ENZYME FSQD"/>
    <property type="match status" value="1"/>
</dbReference>
<dbReference type="InterPro" id="IPR005479">
    <property type="entry name" value="CPAse_ATP-bd"/>
</dbReference>
<dbReference type="PANTHER" id="PTHR43585">
    <property type="entry name" value="FUMIPYRROLE BIOSYNTHESIS PROTEIN C"/>
    <property type="match status" value="1"/>
</dbReference>
<evidence type="ECO:0000313" key="7">
    <source>
        <dbReference type="Proteomes" id="UP001549077"/>
    </source>
</evidence>
<dbReference type="RefSeq" id="WP_168302435.1">
    <property type="nucleotide sequence ID" value="NZ_CP071608.1"/>
</dbReference>
<evidence type="ECO:0000313" key="6">
    <source>
        <dbReference type="EMBL" id="MET3759410.1"/>
    </source>
</evidence>
<dbReference type="Pfam" id="PF18603">
    <property type="entry name" value="LAL_C2"/>
    <property type="match status" value="1"/>
</dbReference>
<dbReference type="Gene3D" id="3.30.1490.20">
    <property type="entry name" value="ATP-grasp fold, A domain"/>
    <property type="match status" value="1"/>
</dbReference>
<proteinExistence type="predicted"/>
<dbReference type="EMBL" id="JBEPMY010000062">
    <property type="protein sequence ID" value="MET3759410.1"/>
    <property type="molecule type" value="Genomic_DNA"/>
</dbReference>